<evidence type="ECO:0000313" key="2">
    <source>
        <dbReference type="EMBL" id="QSQ26145.1"/>
    </source>
</evidence>
<proteinExistence type="predicted"/>
<name>A0ABX7P6T5_9BACT</name>
<feature type="signal peptide" evidence="1">
    <location>
        <begin position="1"/>
        <end position="28"/>
    </location>
</feature>
<dbReference type="PANTHER" id="PTHR32305">
    <property type="match status" value="1"/>
</dbReference>
<sequence length="1382" mass="149811">MHRVGGRVFLLIAMLGAALMPGRSAAQAQCLPGSNCCGTQPRQSVVPDTQVGRGDGQGGAAGLSRTYLSLANPAQTPVPRTYQVTESCTVTGACSPGSVRYEWECAANGLPAYEKAVKNKRDAWEVFTYAASAPGAGVPTPVLEKTAVKHGAQDMAGTGALEEEYFSYSYGPGAQQQVASSEKPSLLGGTGARARTFHRYNAAGVRVATIRSGWTQTLSITTGAAAIEKRWVGTFYLPQRTGEPTADPLGRIVEVHGPCWVDSEAATDCPSSTTFPLTQSFYWPDSEATLFRRNRLKKVARYPAGITSTPLVTQFNAYDAAGNVTESVDANGLTTLTTWADSRLLTETVRTPGLGDVVTRHGYDGAGHLAWTQRPEGNYEVFCYRTGTPTAACAGGQLTGLLQWKARSAVSDGATWSEKVSYAWWPDGSQKEERFLDAAGATRRVHSYAADAHRRPTLERWGEGAGSYTQARAYDGADNVTGVGLPSNSPPAWCAAGADGMPASTSCNALKYDRANRLVEITERPSDTLNQRSVFRYDAQGNVSAMKVGCQSTETYDTCTQPASTFTHDDFGNLVELFHPYMNAVTRNAYDALGNRVVHQSPVLRSARRLLVYTYDGLSRLRMMQTIYIDAATFLNHKLGYDNDETPPAGCETQLKSMGRLRYSEDSFGRTWYQYDDLGRVVREMKIRAKSTACNLGPDINPDTRYGYTLNGNLASITYPHGRKVTYVYGTGASADRVAAMDVTHYDGTAWQTQRILSAIMWEPYGGLRGYQQHHFGSGATRSVEYMLGDNASVAPASSQAACADTPPSLASSDLTGRVRSLRVSSGPLSLGAGIGDVYSRTYTWSADLVSRIDTCLLDSTDAQTEEFTYDRLMRLTKASRPTGNFAATGGVYSSRTYGYDRRGNRNSIGEEGATSNMSIWSLSTPDHLFGRSWGPGPLLNDVTGFDGDGRGNRKSTGRNTTGDGYAYFNLYPAEGPRDGDFKSASVGLSAYYLYYYDAFGRRRLKLHPSGAKDEYFHALGQQMLSDRSSDQVVAPATYYVEDDYVWLGDRPVAVVRGKFNLQWSRLADTSAQCNRAGTEATCGLRFIVTDHASKPVVLFDEDGRITGTGEYEPFGHVNRVTHLAATANPYPDNLNVELTRFRQPSRSGSLQLQERVFFSLVDTEPVNDFVVVKDGVTGATLAGPLSGKENVLTWTGWVTPGNGELAVQFVSNTSCAANACGADAGTSNNNGCTCAPASRTRGVLMQAYEYRRFESGASPFWIPLRLAGQYYDEELDLFEEWNRTYDPTSGRYFQPDPRLLDPEFAAWSALQGIGPNVYGYANHNPVGGVVRDGASGVSLPLSPLWNVHPAPGASLAPDPQLSVQLKHVLGSGVARPDGKGQ</sequence>
<dbReference type="EMBL" id="CP071090">
    <property type="protein sequence ID" value="QSQ26145.1"/>
    <property type="molecule type" value="Genomic_DNA"/>
</dbReference>
<accession>A0ABX7P6T5</accession>
<dbReference type="Gene3D" id="2.180.10.10">
    <property type="entry name" value="RHS repeat-associated core"/>
    <property type="match status" value="3"/>
</dbReference>
<protein>
    <recommendedName>
        <fullName evidence="4">RHS repeat-associated core domain-containing protein</fullName>
    </recommendedName>
</protein>
<keyword evidence="3" id="KW-1185">Reference proteome</keyword>
<feature type="chain" id="PRO_5047231295" description="RHS repeat-associated core domain-containing protein" evidence="1">
    <location>
        <begin position="29"/>
        <end position="1382"/>
    </location>
</feature>
<evidence type="ECO:0008006" key="4">
    <source>
        <dbReference type="Google" id="ProtNLM"/>
    </source>
</evidence>
<reference evidence="2 3" key="1">
    <citation type="submission" date="2021-02" db="EMBL/GenBank/DDBJ databases">
        <title>De Novo genome assembly of isolated myxobacteria.</title>
        <authorList>
            <person name="Stevens D.C."/>
        </authorList>
    </citation>
    <scope>NUCLEOTIDE SEQUENCE [LARGE SCALE GENOMIC DNA]</scope>
    <source>
        <strain evidence="3">SCPEA02</strain>
    </source>
</reference>
<dbReference type="InterPro" id="IPR022385">
    <property type="entry name" value="Rhs_assc_core"/>
</dbReference>
<dbReference type="Proteomes" id="UP000662747">
    <property type="component" value="Chromosome"/>
</dbReference>
<evidence type="ECO:0000256" key="1">
    <source>
        <dbReference type="SAM" id="SignalP"/>
    </source>
</evidence>
<keyword evidence="1" id="KW-0732">Signal</keyword>
<dbReference type="InterPro" id="IPR050708">
    <property type="entry name" value="T6SS_VgrG/RHS"/>
</dbReference>
<dbReference type="PANTHER" id="PTHR32305:SF15">
    <property type="entry name" value="PROTEIN RHSA-RELATED"/>
    <property type="match status" value="1"/>
</dbReference>
<dbReference type="NCBIfam" id="TIGR03696">
    <property type="entry name" value="Rhs_assc_core"/>
    <property type="match status" value="1"/>
</dbReference>
<dbReference type="RefSeq" id="WP_206727695.1">
    <property type="nucleotide sequence ID" value="NZ_CP071090.1"/>
</dbReference>
<evidence type="ECO:0000313" key="3">
    <source>
        <dbReference type="Proteomes" id="UP000662747"/>
    </source>
</evidence>
<organism evidence="2 3">
    <name type="scientific">Pyxidicoccus parkwayensis</name>
    <dbReference type="NCBI Taxonomy" id="2813578"/>
    <lineage>
        <taxon>Bacteria</taxon>
        <taxon>Pseudomonadati</taxon>
        <taxon>Myxococcota</taxon>
        <taxon>Myxococcia</taxon>
        <taxon>Myxococcales</taxon>
        <taxon>Cystobacterineae</taxon>
        <taxon>Myxococcaceae</taxon>
        <taxon>Pyxidicoccus</taxon>
    </lineage>
</organism>
<gene>
    <name evidence="2" type="ORF">JY651_14955</name>
</gene>